<gene>
    <name evidence="2" type="ORF">GCM10023307_22010</name>
</gene>
<sequence>MASADAQTLFARKDPPDPKAPRVAVPTAQAMNQPLEARRQIDDALAGPR</sequence>
<accession>A0ABP9BKI9</accession>
<reference evidence="3" key="1">
    <citation type="journal article" date="2019" name="Int. J. Syst. Evol. Microbiol.">
        <title>The Global Catalogue of Microorganisms (GCM) 10K type strain sequencing project: providing services to taxonomists for standard genome sequencing and annotation.</title>
        <authorList>
            <consortium name="The Broad Institute Genomics Platform"/>
            <consortium name="The Broad Institute Genome Sequencing Center for Infectious Disease"/>
            <person name="Wu L."/>
            <person name="Ma J."/>
        </authorList>
    </citation>
    <scope>NUCLEOTIDE SEQUENCE [LARGE SCALE GENOMIC DNA]</scope>
    <source>
        <strain evidence="3">JCM 18204</strain>
    </source>
</reference>
<feature type="compositionally biased region" description="Basic and acidic residues" evidence="1">
    <location>
        <begin position="11"/>
        <end position="20"/>
    </location>
</feature>
<evidence type="ECO:0000313" key="2">
    <source>
        <dbReference type="EMBL" id="GAA4795763.1"/>
    </source>
</evidence>
<protein>
    <submittedName>
        <fullName evidence="2">Uncharacterized protein</fullName>
    </submittedName>
</protein>
<dbReference type="EMBL" id="BAABJE010000010">
    <property type="protein sequence ID" value="GAA4795763.1"/>
    <property type="molecule type" value="Genomic_DNA"/>
</dbReference>
<evidence type="ECO:0000256" key="1">
    <source>
        <dbReference type="SAM" id="MobiDB-lite"/>
    </source>
</evidence>
<name>A0ABP9BKI9_9GAMM</name>
<feature type="region of interest" description="Disordered" evidence="1">
    <location>
        <begin position="1"/>
        <end position="49"/>
    </location>
</feature>
<evidence type="ECO:0000313" key="3">
    <source>
        <dbReference type="Proteomes" id="UP001499959"/>
    </source>
</evidence>
<keyword evidence="3" id="KW-1185">Reference proteome</keyword>
<comment type="caution">
    <text evidence="2">The sequence shown here is derived from an EMBL/GenBank/DDBJ whole genome shotgun (WGS) entry which is preliminary data.</text>
</comment>
<proteinExistence type="predicted"/>
<dbReference type="Proteomes" id="UP001499959">
    <property type="component" value="Unassembled WGS sequence"/>
</dbReference>
<organism evidence="2 3">
    <name type="scientific">Lysobacter hankyongensis</name>
    <dbReference type="NCBI Taxonomy" id="1176535"/>
    <lineage>
        <taxon>Bacteria</taxon>
        <taxon>Pseudomonadati</taxon>
        <taxon>Pseudomonadota</taxon>
        <taxon>Gammaproteobacteria</taxon>
        <taxon>Lysobacterales</taxon>
        <taxon>Lysobacteraceae</taxon>
        <taxon>Lysobacter</taxon>
    </lineage>
</organism>